<dbReference type="EMBL" id="RQXX01000002">
    <property type="protein sequence ID" value="RVV98888.1"/>
    <property type="molecule type" value="Genomic_DNA"/>
</dbReference>
<feature type="domain" description="DUF2059" evidence="2">
    <location>
        <begin position="89"/>
        <end position="144"/>
    </location>
</feature>
<feature type="signal peptide" evidence="1">
    <location>
        <begin position="1"/>
        <end position="20"/>
    </location>
</feature>
<dbReference type="Pfam" id="PF09832">
    <property type="entry name" value="DUF2059"/>
    <property type="match status" value="1"/>
</dbReference>
<sequence>MRSPVIALPLIAALALPAFAETREERLEVASDYVELTLEDMDLDALLAQMYEPIFAQVEAGGGEVTDEQREEVKALYSEKMMPGLRDIMEEQDEVMADLLSYEEIVALRDFYATDEGRSVMRKMPEIMARQQPQIMNYVQTTMPEVMPELQRILEPAE</sequence>
<dbReference type="OrthoDB" id="7868692at2"/>
<dbReference type="Proteomes" id="UP000285908">
    <property type="component" value="Unassembled WGS sequence"/>
</dbReference>
<dbReference type="InterPro" id="IPR018637">
    <property type="entry name" value="DUF2059"/>
</dbReference>
<gene>
    <name evidence="3" type="ORF">EKE94_08335</name>
</gene>
<dbReference type="RefSeq" id="WP_127906122.1">
    <property type="nucleotide sequence ID" value="NZ_RQXX01000002.1"/>
</dbReference>
<protein>
    <submittedName>
        <fullName evidence="3">DUF2059 domain-containing protein</fullName>
    </submittedName>
</protein>
<comment type="caution">
    <text evidence="3">The sequence shown here is derived from an EMBL/GenBank/DDBJ whole genome shotgun (WGS) entry which is preliminary data.</text>
</comment>
<feature type="chain" id="PRO_5019089582" evidence="1">
    <location>
        <begin position="21"/>
        <end position="158"/>
    </location>
</feature>
<evidence type="ECO:0000259" key="2">
    <source>
        <dbReference type="Pfam" id="PF09832"/>
    </source>
</evidence>
<name>A0A438AJN3_9RHOB</name>
<proteinExistence type="predicted"/>
<organism evidence="3 4">
    <name type="scientific">Mesobaculum littorinae</name>
    <dbReference type="NCBI Taxonomy" id="2486419"/>
    <lineage>
        <taxon>Bacteria</taxon>
        <taxon>Pseudomonadati</taxon>
        <taxon>Pseudomonadota</taxon>
        <taxon>Alphaproteobacteria</taxon>
        <taxon>Rhodobacterales</taxon>
        <taxon>Roseobacteraceae</taxon>
        <taxon>Mesobaculum</taxon>
    </lineage>
</organism>
<accession>A0A438AJN3</accession>
<evidence type="ECO:0000313" key="4">
    <source>
        <dbReference type="Proteomes" id="UP000285908"/>
    </source>
</evidence>
<keyword evidence="1" id="KW-0732">Signal</keyword>
<reference evidence="3 4" key="1">
    <citation type="submission" date="2018-11" db="EMBL/GenBank/DDBJ databases">
        <title>Mesobaculum littorinae gen. nov., sp. nov., isolated from Littorina scabra that represents a novel genus of the order Rhodobacteraceae.</title>
        <authorList>
            <person name="Li F."/>
        </authorList>
    </citation>
    <scope>NUCLEOTIDE SEQUENCE [LARGE SCALE GENOMIC DNA]</scope>
    <source>
        <strain evidence="3 4">M0103</strain>
    </source>
</reference>
<dbReference type="AlphaFoldDB" id="A0A438AJN3"/>
<evidence type="ECO:0000313" key="3">
    <source>
        <dbReference type="EMBL" id="RVV98888.1"/>
    </source>
</evidence>
<evidence type="ECO:0000256" key="1">
    <source>
        <dbReference type="SAM" id="SignalP"/>
    </source>
</evidence>
<keyword evidence="4" id="KW-1185">Reference proteome</keyword>